<dbReference type="GO" id="GO:0032993">
    <property type="term" value="C:protein-DNA complex"/>
    <property type="evidence" value="ECO:0007669"/>
    <property type="project" value="TreeGrafter"/>
</dbReference>
<dbReference type="SUPFAM" id="SSF46785">
    <property type="entry name" value="Winged helix' DNA-binding domain"/>
    <property type="match status" value="1"/>
</dbReference>
<evidence type="ECO:0000256" key="6">
    <source>
        <dbReference type="ARBA" id="ARBA00040885"/>
    </source>
</evidence>
<dbReference type="InterPro" id="IPR036388">
    <property type="entry name" value="WH-like_DNA-bd_sf"/>
</dbReference>
<evidence type="ECO:0000256" key="7">
    <source>
        <dbReference type="ARBA" id="ARBA00056658"/>
    </source>
</evidence>
<dbReference type="Pfam" id="PF00126">
    <property type="entry name" value="HTH_1"/>
    <property type="match status" value="1"/>
</dbReference>
<evidence type="ECO:0000256" key="4">
    <source>
        <dbReference type="ARBA" id="ARBA00023159"/>
    </source>
</evidence>
<dbReference type="Pfam" id="PF03466">
    <property type="entry name" value="LysR_substrate"/>
    <property type="match status" value="1"/>
</dbReference>
<reference evidence="11" key="2">
    <citation type="submission" date="2016-02" db="EMBL/GenBank/DDBJ databases">
        <title>Draft genome sequence of five rapidly growing Mycobacterium species.</title>
        <authorList>
            <person name="Katahira K."/>
            <person name="Gotou Y."/>
            <person name="Iida K."/>
            <person name="Ogura Y."/>
            <person name="Hayashi T."/>
        </authorList>
    </citation>
    <scope>NUCLEOTIDE SEQUENCE [LARGE SCALE GENOMIC DNA]</scope>
    <source>
        <strain evidence="11">JCM15298</strain>
    </source>
</reference>
<keyword evidence="4" id="KW-0010">Activator</keyword>
<dbReference type="RefSeq" id="WP_062654775.1">
    <property type="nucleotide sequence ID" value="NZ_BCSY01000011.1"/>
</dbReference>
<keyword evidence="2" id="KW-0805">Transcription regulation</keyword>
<evidence type="ECO:0000313" key="11">
    <source>
        <dbReference type="Proteomes" id="UP000069443"/>
    </source>
</evidence>
<gene>
    <name evidence="10" type="ORF">RMCC_0412</name>
</gene>
<keyword evidence="3" id="KW-0238">DNA-binding</keyword>
<dbReference type="Gene3D" id="1.10.10.10">
    <property type="entry name" value="Winged helix-like DNA-binding domain superfamily/Winged helix DNA-binding domain"/>
    <property type="match status" value="1"/>
</dbReference>
<evidence type="ECO:0000256" key="1">
    <source>
        <dbReference type="ARBA" id="ARBA00009437"/>
    </source>
</evidence>
<dbReference type="CDD" id="cd05466">
    <property type="entry name" value="PBP2_LTTR_substrate"/>
    <property type="match status" value="1"/>
</dbReference>
<organism evidence="10 11">
    <name type="scientific">Mycolicibacterium canariasense</name>
    <name type="common">Mycobacterium canariasense</name>
    <dbReference type="NCBI Taxonomy" id="228230"/>
    <lineage>
        <taxon>Bacteria</taxon>
        <taxon>Bacillati</taxon>
        <taxon>Actinomycetota</taxon>
        <taxon>Actinomycetes</taxon>
        <taxon>Mycobacteriales</taxon>
        <taxon>Mycobacteriaceae</taxon>
        <taxon>Mycolicibacterium</taxon>
    </lineage>
</organism>
<evidence type="ECO:0000256" key="2">
    <source>
        <dbReference type="ARBA" id="ARBA00023015"/>
    </source>
</evidence>
<reference evidence="11" key="1">
    <citation type="journal article" date="2016" name="Genome Announc.">
        <title>Draft Genome Sequences of Five Rapidly Growing Mycobacterium Species, M. thermoresistibile, M. fortuitum subsp. acetamidolyticum, M. canariasense, M. brisbanense, and M. novocastrense.</title>
        <authorList>
            <person name="Katahira K."/>
            <person name="Ogura Y."/>
            <person name="Gotoh Y."/>
            <person name="Hayashi T."/>
        </authorList>
    </citation>
    <scope>NUCLEOTIDE SEQUENCE [LARGE SCALE GENOMIC DNA]</scope>
    <source>
        <strain evidence="11">JCM15298</strain>
    </source>
</reference>
<evidence type="ECO:0000256" key="8">
    <source>
        <dbReference type="SAM" id="MobiDB-lite"/>
    </source>
</evidence>
<dbReference type="OrthoDB" id="3673085at2"/>
<feature type="domain" description="HTH lysR-type" evidence="9">
    <location>
        <begin position="2"/>
        <end position="59"/>
    </location>
</feature>
<accession>A0A100W819</accession>
<keyword evidence="11" id="KW-1185">Reference proteome</keyword>
<evidence type="ECO:0000313" key="10">
    <source>
        <dbReference type="EMBL" id="GAS93446.1"/>
    </source>
</evidence>
<feature type="region of interest" description="Disordered" evidence="8">
    <location>
        <begin position="294"/>
        <end position="320"/>
    </location>
</feature>
<evidence type="ECO:0000256" key="5">
    <source>
        <dbReference type="ARBA" id="ARBA00023163"/>
    </source>
</evidence>
<evidence type="ECO:0000256" key="3">
    <source>
        <dbReference type="ARBA" id="ARBA00023125"/>
    </source>
</evidence>
<dbReference type="InterPro" id="IPR005119">
    <property type="entry name" value="LysR_subst-bd"/>
</dbReference>
<dbReference type="SUPFAM" id="SSF53850">
    <property type="entry name" value="Periplasmic binding protein-like II"/>
    <property type="match status" value="1"/>
</dbReference>
<evidence type="ECO:0000259" key="9">
    <source>
        <dbReference type="PROSITE" id="PS50931"/>
    </source>
</evidence>
<dbReference type="STRING" id="228230.RMCC_0412"/>
<dbReference type="GO" id="GO:0003700">
    <property type="term" value="F:DNA-binding transcription factor activity"/>
    <property type="evidence" value="ECO:0007669"/>
    <property type="project" value="InterPro"/>
</dbReference>
<feature type="compositionally biased region" description="Basic and acidic residues" evidence="8">
    <location>
        <begin position="294"/>
        <end position="313"/>
    </location>
</feature>
<comment type="similarity">
    <text evidence="1">Belongs to the LysR transcriptional regulatory family.</text>
</comment>
<dbReference type="InterPro" id="IPR036390">
    <property type="entry name" value="WH_DNA-bd_sf"/>
</dbReference>
<dbReference type="GO" id="GO:0003677">
    <property type="term" value="F:DNA binding"/>
    <property type="evidence" value="ECO:0007669"/>
    <property type="project" value="UniProtKB-KW"/>
</dbReference>
<dbReference type="EMBL" id="BCSY01000011">
    <property type="protein sequence ID" value="GAS93446.1"/>
    <property type="molecule type" value="Genomic_DNA"/>
</dbReference>
<comment type="function">
    <text evidence="7">Required for the induction the katG gene for catalase. Involved in the response to hydrogen peroxide.</text>
</comment>
<dbReference type="FunFam" id="1.10.10.10:FF:000001">
    <property type="entry name" value="LysR family transcriptional regulator"/>
    <property type="match status" value="1"/>
</dbReference>
<comment type="caution">
    <text evidence="10">The sequence shown here is derived from an EMBL/GenBank/DDBJ whole genome shotgun (WGS) entry which is preliminary data.</text>
</comment>
<protein>
    <recommendedName>
        <fullName evidence="6">Probable hydrogen peroxide-inducible genes activator</fullName>
    </recommendedName>
</protein>
<dbReference type="Proteomes" id="UP000069443">
    <property type="component" value="Unassembled WGS sequence"/>
</dbReference>
<dbReference type="PANTHER" id="PTHR30346">
    <property type="entry name" value="TRANSCRIPTIONAL DUAL REGULATOR HCAR-RELATED"/>
    <property type="match status" value="1"/>
</dbReference>
<dbReference type="AlphaFoldDB" id="A0A100W819"/>
<keyword evidence="5" id="KW-0804">Transcription</keyword>
<sequence>MVSLRALESLVAVADHGSITRAAEALHSSQPAVSQQLAALERETRTQLFVREGRGVRLTPAGRAALSDARRALDSAVAAVRSARAVGEGASGSLRLACAQSLSVAFLAPVIQRWLRADDAVKFTVRESTSMDVLMQVLDDDEVDVTFVAEPSSVPDRFTVIPVAEEEIVLTTALDHFLSEQSAVRLDQLDGVPIVHFAPENGLVSWLDYALAEAGVRPDPVMRTAVTASAPQLAATGLGVAVTPISAVGEGFPGAVRSFSPRWFRQLVAITPSAPDPLADRFIGELRERGVHVPHEIRRQLSTDRTAHGDLGRPDGPPGP</sequence>
<dbReference type="PRINTS" id="PR00039">
    <property type="entry name" value="HTHLYSR"/>
</dbReference>
<dbReference type="PROSITE" id="PS50931">
    <property type="entry name" value="HTH_LYSR"/>
    <property type="match status" value="1"/>
</dbReference>
<proteinExistence type="inferred from homology"/>
<name>A0A100W819_MYCCR</name>
<dbReference type="Gene3D" id="3.40.190.290">
    <property type="match status" value="1"/>
</dbReference>
<dbReference type="PANTHER" id="PTHR30346:SF28">
    <property type="entry name" value="HTH-TYPE TRANSCRIPTIONAL REGULATOR CYNR"/>
    <property type="match status" value="1"/>
</dbReference>
<dbReference type="InterPro" id="IPR000847">
    <property type="entry name" value="LysR_HTH_N"/>
</dbReference>